<evidence type="ECO:0000259" key="3">
    <source>
        <dbReference type="Pfam" id="PF20737"/>
    </source>
</evidence>
<dbReference type="InterPro" id="IPR049049">
    <property type="entry name" value="Beta-AFase-like_GH127_C"/>
</dbReference>
<dbReference type="RefSeq" id="WP_245996198.1">
    <property type="nucleotide sequence ID" value="NZ_QTTN01000040.1"/>
</dbReference>
<dbReference type="InterPro" id="IPR008928">
    <property type="entry name" value="6-hairpin_glycosidase_sf"/>
</dbReference>
<dbReference type="Pfam" id="PF20737">
    <property type="entry name" value="Glyco_hydro127C"/>
    <property type="match status" value="1"/>
</dbReference>
<evidence type="ECO:0000313" key="4">
    <source>
        <dbReference type="EMBL" id="REE67965.1"/>
    </source>
</evidence>
<dbReference type="InterPro" id="IPR049174">
    <property type="entry name" value="Beta-AFase-like"/>
</dbReference>
<dbReference type="Proteomes" id="UP000256304">
    <property type="component" value="Unassembled WGS sequence"/>
</dbReference>
<sequence>MGAAASGMTGKQDPQVRISDRFWDSYRELVRKTVIPYQWEALNDRIPDAEPSYAIRNFRITAGMEQGEYGGMVFQDSDVAKWLEAVGYSLAQHPDSELERTADEVIELIAAAQKEDGYLNTYFSIKEPGNRWTNLHEAHELYCAGHMMEAAVAYYEATGKRRLLDVVCKFADYIDQVFGTEPGKLRGYDGHQEIELALVKLYKATGEERYLALAQFFIDERGAEPNFLVEECKQRDGFSHWANKKIAIPTVAQMAYNQADKPVREQDTATGHSVRAVYMYTAMADLARLTGDASLLEACRRLWANTTKKQMYITGGIGSTHHGEAFTFDYDLPNDTVYAETCASIGLIFFAQRMLQLEAKSDYADVMERALYNNVIGSMSQDGKHYFYVNPLEVWPKASKLNPARHHVKAVRQKWFGCSCCPPNVARLLSSLNEYIYTASAERNTIYTNLFIGSEASFELAAGRVGLKQESHLPWEGYVRMEVTESPKAELALAFRIPSWSYGEAEMIIGGQAAKYEVVDGYAIVTRAWSEGDVAEWKPRLEAQLIAANPAIRANAGKAAIERGPLVYCLEEADNGDLLSSLTIQADTKLHSSYDPGLMGGAVVIEAEGCVDNMASWQPDLPYRPLAQQQVQEASSVTLRAVPYYLWGNRKTGEMTVWIRTSGL</sequence>
<proteinExistence type="predicted"/>
<evidence type="ECO:0000259" key="1">
    <source>
        <dbReference type="Pfam" id="PF07944"/>
    </source>
</evidence>
<dbReference type="EMBL" id="QTTN01000040">
    <property type="protein sequence ID" value="REE67965.1"/>
    <property type="molecule type" value="Genomic_DNA"/>
</dbReference>
<accession>A0A3D9QW80</accession>
<dbReference type="Pfam" id="PF20736">
    <property type="entry name" value="Glyco_hydro127M"/>
    <property type="match status" value="1"/>
</dbReference>
<keyword evidence="5" id="KW-1185">Reference proteome</keyword>
<dbReference type="PANTHER" id="PTHR43465">
    <property type="entry name" value="DUF1680 DOMAIN PROTEIN (AFU_ORTHOLOGUE AFUA_1G08910)"/>
    <property type="match status" value="1"/>
</dbReference>
<feature type="domain" description="Non-reducing end beta-L-arabinofuranosidase-like GH127 C-terminal" evidence="3">
    <location>
        <begin position="544"/>
        <end position="660"/>
    </location>
</feature>
<name>A0A3D9QW80_9BACL</name>
<organism evidence="4 5">
    <name type="scientific">Paenibacillus taihuensis</name>
    <dbReference type="NCBI Taxonomy" id="1156355"/>
    <lineage>
        <taxon>Bacteria</taxon>
        <taxon>Bacillati</taxon>
        <taxon>Bacillota</taxon>
        <taxon>Bacilli</taxon>
        <taxon>Bacillales</taxon>
        <taxon>Paenibacillaceae</taxon>
        <taxon>Paenibacillus</taxon>
    </lineage>
</organism>
<comment type="caution">
    <text evidence="4">The sequence shown here is derived from an EMBL/GenBank/DDBJ whole genome shotgun (WGS) entry which is preliminary data.</text>
</comment>
<dbReference type="InterPro" id="IPR012878">
    <property type="entry name" value="Beta-AFase-like_GH127_cat"/>
</dbReference>
<dbReference type="PANTHER" id="PTHR43465:SF2">
    <property type="entry name" value="DUF1680 DOMAIN PROTEIN (AFU_ORTHOLOGUE AFUA_1G08910)"/>
    <property type="match status" value="1"/>
</dbReference>
<feature type="domain" description="Non-reducing end beta-L-arabinofuranosidase-like GH127 middle" evidence="2">
    <location>
        <begin position="445"/>
        <end position="535"/>
    </location>
</feature>
<evidence type="ECO:0008006" key="6">
    <source>
        <dbReference type="Google" id="ProtNLM"/>
    </source>
</evidence>
<dbReference type="GO" id="GO:0005975">
    <property type="term" value="P:carbohydrate metabolic process"/>
    <property type="evidence" value="ECO:0007669"/>
    <property type="project" value="InterPro"/>
</dbReference>
<dbReference type="InterPro" id="IPR049046">
    <property type="entry name" value="Beta-AFase-like_GH127_middle"/>
</dbReference>
<dbReference type="SUPFAM" id="SSF48208">
    <property type="entry name" value="Six-hairpin glycosidases"/>
    <property type="match status" value="1"/>
</dbReference>
<evidence type="ECO:0000313" key="5">
    <source>
        <dbReference type="Proteomes" id="UP000256304"/>
    </source>
</evidence>
<dbReference type="AlphaFoldDB" id="A0A3D9QW80"/>
<reference evidence="4 5" key="1">
    <citation type="submission" date="2018-08" db="EMBL/GenBank/DDBJ databases">
        <title>Genomic Encyclopedia of Type Strains, Phase III (KMG-III): the genomes of soil and plant-associated and newly described type strains.</title>
        <authorList>
            <person name="Whitman W."/>
        </authorList>
    </citation>
    <scope>NUCLEOTIDE SEQUENCE [LARGE SCALE GENOMIC DNA]</scope>
    <source>
        <strain evidence="4 5">CGMCC 1.10966</strain>
    </source>
</reference>
<evidence type="ECO:0000259" key="2">
    <source>
        <dbReference type="Pfam" id="PF20736"/>
    </source>
</evidence>
<protein>
    <recommendedName>
        <fullName evidence="6">Glycoside hydrolase family 127 protein</fullName>
    </recommendedName>
</protein>
<gene>
    <name evidence="4" type="ORF">A8990_14014</name>
</gene>
<feature type="domain" description="Non-reducing end beta-L-arabinofuranosidase-like GH127 catalytic" evidence="1">
    <location>
        <begin position="15"/>
        <end position="433"/>
    </location>
</feature>
<dbReference type="Pfam" id="PF07944">
    <property type="entry name" value="Beta-AFase-like_GH127_cat"/>
    <property type="match status" value="1"/>
</dbReference>